<proteinExistence type="predicted"/>
<dbReference type="Pfam" id="PF01478">
    <property type="entry name" value="Peptidase_A24"/>
    <property type="match status" value="1"/>
</dbReference>
<keyword evidence="1" id="KW-0472">Membrane</keyword>
<evidence type="ECO:0000313" key="4">
    <source>
        <dbReference type="Proteomes" id="UP000679220"/>
    </source>
</evidence>
<dbReference type="GO" id="GO:0004190">
    <property type="term" value="F:aspartic-type endopeptidase activity"/>
    <property type="evidence" value="ECO:0007669"/>
    <property type="project" value="UniProtKB-EC"/>
</dbReference>
<evidence type="ECO:0000256" key="1">
    <source>
        <dbReference type="SAM" id="Phobius"/>
    </source>
</evidence>
<keyword evidence="1" id="KW-1133">Transmembrane helix</keyword>
<feature type="transmembrane region" description="Helical" evidence="1">
    <location>
        <begin position="21"/>
        <end position="40"/>
    </location>
</feature>
<evidence type="ECO:0000313" key="3">
    <source>
        <dbReference type="EMBL" id="MBR8534950.1"/>
    </source>
</evidence>
<protein>
    <submittedName>
        <fullName evidence="3">Prepilin peptidase</fullName>
        <ecNumber evidence="3">3.4.23.43</ecNumber>
    </submittedName>
</protein>
<dbReference type="AlphaFoldDB" id="A0A941F496"/>
<keyword evidence="3" id="KW-0378">Hydrolase</keyword>
<evidence type="ECO:0000259" key="2">
    <source>
        <dbReference type="Pfam" id="PF01478"/>
    </source>
</evidence>
<reference evidence="3" key="2">
    <citation type="submission" date="2021-04" db="EMBL/GenBank/DDBJ databases">
        <authorList>
            <person name="Zhang T."/>
            <person name="Zhang Y."/>
            <person name="Lu D."/>
            <person name="Zuo D."/>
            <person name="Du Z."/>
        </authorList>
    </citation>
    <scope>NUCLEOTIDE SEQUENCE</scope>
    <source>
        <strain evidence="3">JR1</strain>
    </source>
</reference>
<reference evidence="3" key="1">
    <citation type="journal article" date="2018" name="Int. J. Syst. Evol. Microbiol.">
        <title>Carboxylicivirga sediminis sp. nov., isolated from coastal sediment.</title>
        <authorList>
            <person name="Wang F.Q."/>
            <person name="Ren L.H."/>
            <person name="Zou R.J."/>
            <person name="Sun Y.Z."/>
            <person name="Liu X.J."/>
            <person name="Jiang F."/>
            <person name="Liu L.J."/>
        </authorList>
    </citation>
    <scope>NUCLEOTIDE SEQUENCE</scope>
    <source>
        <strain evidence="3">JR1</strain>
    </source>
</reference>
<organism evidence="3 4">
    <name type="scientific">Carboxylicivirga sediminis</name>
    <dbReference type="NCBI Taxonomy" id="2006564"/>
    <lineage>
        <taxon>Bacteria</taxon>
        <taxon>Pseudomonadati</taxon>
        <taxon>Bacteroidota</taxon>
        <taxon>Bacteroidia</taxon>
        <taxon>Marinilabiliales</taxon>
        <taxon>Marinilabiliaceae</taxon>
        <taxon>Carboxylicivirga</taxon>
    </lineage>
</organism>
<dbReference type="EC" id="3.4.23.43" evidence="3"/>
<feature type="transmembrane region" description="Helical" evidence="1">
    <location>
        <begin position="128"/>
        <end position="149"/>
    </location>
</feature>
<comment type="caution">
    <text evidence="3">The sequence shown here is derived from an EMBL/GenBank/DDBJ whole genome shotgun (WGS) entry which is preliminary data.</text>
</comment>
<sequence length="150" mass="17209">MWLLLHLGALAGIAWFDFKSRLIPLVLYMAAFVLAGIHLYQNLWQWPMVVVNVGIGLLQIAMVALWLKVRNRRLDFFNDAFGWGDVLMMLLLAFYLMPLQYLFFIIVSCLLSTAFAIIIKRRTGEEGLTIPLAGIMAVLLMFYQGYLFIT</sequence>
<feature type="transmembrane region" description="Helical" evidence="1">
    <location>
        <begin position="46"/>
        <end position="67"/>
    </location>
</feature>
<feature type="domain" description="Prepilin type IV endopeptidase peptidase" evidence="2">
    <location>
        <begin position="7"/>
        <end position="117"/>
    </location>
</feature>
<dbReference type="RefSeq" id="WP_212188849.1">
    <property type="nucleotide sequence ID" value="NZ_JAGTAR010000005.1"/>
</dbReference>
<dbReference type="Proteomes" id="UP000679220">
    <property type="component" value="Unassembled WGS sequence"/>
</dbReference>
<feature type="transmembrane region" description="Helical" evidence="1">
    <location>
        <begin position="76"/>
        <end position="95"/>
    </location>
</feature>
<dbReference type="EMBL" id="JAGTAR010000005">
    <property type="protein sequence ID" value="MBR8534950.1"/>
    <property type="molecule type" value="Genomic_DNA"/>
</dbReference>
<accession>A0A941F496</accession>
<keyword evidence="4" id="KW-1185">Reference proteome</keyword>
<dbReference type="InterPro" id="IPR000045">
    <property type="entry name" value="Prepilin_IV_endopep_pep"/>
</dbReference>
<feature type="transmembrane region" description="Helical" evidence="1">
    <location>
        <begin position="101"/>
        <end position="119"/>
    </location>
</feature>
<keyword evidence="1" id="KW-0812">Transmembrane</keyword>
<name>A0A941F496_9BACT</name>
<dbReference type="GO" id="GO:0016020">
    <property type="term" value="C:membrane"/>
    <property type="evidence" value="ECO:0007669"/>
    <property type="project" value="InterPro"/>
</dbReference>
<gene>
    <name evidence="3" type="ORF">KDU71_05205</name>
</gene>